<keyword evidence="2" id="KW-1133">Transmembrane helix</keyword>
<dbReference type="EMBL" id="SMKX01000206">
    <property type="protein sequence ID" value="TDD45362.1"/>
    <property type="molecule type" value="Genomic_DNA"/>
</dbReference>
<feature type="compositionally biased region" description="Low complexity" evidence="1">
    <location>
        <begin position="1"/>
        <end position="17"/>
    </location>
</feature>
<dbReference type="Proteomes" id="UP000295124">
    <property type="component" value="Unassembled WGS sequence"/>
</dbReference>
<gene>
    <name evidence="3" type="ORF">E1263_38845</name>
</gene>
<protein>
    <submittedName>
        <fullName evidence="3">Uncharacterized protein</fullName>
    </submittedName>
</protein>
<proteinExistence type="predicted"/>
<feature type="region of interest" description="Disordered" evidence="1">
    <location>
        <begin position="1"/>
        <end position="22"/>
    </location>
</feature>
<evidence type="ECO:0000256" key="1">
    <source>
        <dbReference type="SAM" id="MobiDB-lite"/>
    </source>
</evidence>
<dbReference type="InterPro" id="IPR047676">
    <property type="entry name" value="FxLYD_dom"/>
</dbReference>
<dbReference type="NCBIfam" id="NF038353">
    <property type="entry name" value="FxLYD_dom"/>
    <property type="match status" value="1"/>
</dbReference>
<name>A0A4R4YPA9_9ACTN</name>
<dbReference type="OrthoDB" id="3830182at2"/>
<accession>A0A4R4YPA9</accession>
<sequence>MTQYPQQPAQSPQQQGPHFLPPQKKKHTVRNVLLVLLVLCFLGVGGCLAVVGMAGNELAKSVDTSTEKNAPRDVAVGKAFSIGKHETLAGWTVKNEAGMFAVSGKVKNVETTTSTAFLHFKFLSATGEVLGNVQCNSSDLEPGQTQALNCIPDGKFGKYVKVTAEATF</sequence>
<dbReference type="RefSeq" id="WP_132176842.1">
    <property type="nucleotide sequence ID" value="NZ_SMKX01000206.1"/>
</dbReference>
<feature type="transmembrane region" description="Helical" evidence="2">
    <location>
        <begin position="32"/>
        <end position="55"/>
    </location>
</feature>
<organism evidence="3 4">
    <name type="scientific">Kribbella antibiotica</name>
    <dbReference type="NCBI Taxonomy" id="190195"/>
    <lineage>
        <taxon>Bacteria</taxon>
        <taxon>Bacillati</taxon>
        <taxon>Actinomycetota</taxon>
        <taxon>Actinomycetes</taxon>
        <taxon>Propionibacteriales</taxon>
        <taxon>Kribbellaceae</taxon>
        <taxon>Kribbella</taxon>
    </lineage>
</organism>
<keyword evidence="2" id="KW-0472">Membrane</keyword>
<reference evidence="3 4" key="1">
    <citation type="submission" date="2019-03" db="EMBL/GenBank/DDBJ databases">
        <title>Draft genome sequences of novel Actinobacteria.</title>
        <authorList>
            <person name="Sahin N."/>
            <person name="Ay H."/>
            <person name="Saygin H."/>
        </authorList>
    </citation>
    <scope>NUCLEOTIDE SEQUENCE [LARGE SCALE GENOMIC DNA]</scope>
    <source>
        <strain evidence="3 4">JCM 13523</strain>
    </source>
</reference>
<evidence type="ECO:0000256" key="2">
    <source>
        <dbReference type="SAM" id="Phobius"/>
    </source>
</evidence>
<keyword evidence="2" id="KW-0812">Transmembrane</keyword>
<comment type="caution">
    <text evidence="3">The sequence shown here is derived from an EMBL/GenBank/DDBJ whole genome shotgun (WGS) entry which is preliminary data.</text>
</comment>
<keyword evidence="4" id="KW-1185">Reference proteome</keyword>
<dbReference type="AlphaFoldDB" id="A0A4R4YPA9"/>
<evidence type="ECO:0000313" key="4">
    <source>
        <dbReference type="Proteomes" id="UP000295124"/>
    </source>
</evidence>
<evidence type="ECO:0000313" key="3">
    <source>
        <dbReference type="EMBL" id="TDD45362.1"/>
    </source>
</evidence>